<gene>
    <name evidence="2" type="ORF">GA0074695_4963</name>
</gene>
<dbReference type="OrthoDB" id="128449at2"/>
<keyword evidence="1" id="KW-1133">Transmembrane helix</keyword>
<dbReference type="InterPro" id="IPR036249">
    <property type="entry name" value="Thioredoxin-like_sf"/>
</dbReference>
<organism evidence="2 3">
    <name type="scientific">Micromonospora viridifaciens</name>
    <dbReference type="NCBI Taxonomy" id="1881"/>
    <lineage>
        <taxon>Bacteria</taxon>
        <taxon>Bacillati</taxon>
        <taxon>Actinomycetota</taxon>
        <taxon>Actinomycetes</taxon>
        <taxon>Micromonosporales</taxon>
        <taxon>Micromonosporaceae</taxon>
        <taxon>Micromonospora</taxon>
    </lineage>
</organism>
<dbReference type="RefSeq" id="WP_157744621.1">
    <property type="nucleotide sequence ID" value="NZ_LT607411.1"/>
</dbReference>
<dbReference type="Gene3D" id="3.40.30.10">
    <property type="entry name" value="Glutaredoxin"/>
    <property type="match status" value="1"/>
</dbReference>
<keyword evidence="1" id="KW-0472">Membrane</keyword>
<dbReference type="EMBL" id="LT607411">
    <property type="protein sequence ID" value="SCF26629.1"/>
    <property type="molecule type" value="Genomic_DNA"/>
</dbReference>
<sequence>MLFETLTVIVGIISLINLALLLGVIKRLRETTARNDEGHETDEPLAIAIPGRSVPPFVVRTTTGEEITEASLSGSTMVGFFSPGCGMCKVRIPDFLIRARQLERASGRAIAVVTSADNGGAEIAAKLESAAKVCVGEDGEGLVVALEVVGFPAFALLEGDVMVQSGTGVPLLSDPVAA</sequence>
<dbReference type="AlphaFoldDB" id="A0A1C4Z0U4"/>
<dbReference type="SUPFAM" id="SSF52833">
    <property type="entry name" value="Thioredoxin-like"/>
    <property type="match status" value="1"/>
</dbReference>
<evidence type="ECO:0000313" key="2">
    <source>
        <dbReference type="EMBL" id="SCF26629.1"/>
    </source>
</evidence>
<dbReference type="Proteomes" id="UP000198242">
    <property type="component" value="Chromosome I"/>
</dbReference>
<keyword evidence="3" id="KW-1185">Reference proteome</keyword>
<protein>
    <recommendedName>
        <fullName evidence="4">Thioredoxin domain-containing protein</fullName>
    </recommendedName>
</protein>
<name>A0A1C4Z0U4_MICVI</name>
<evidence type="ECO:0000256" key="1">
    <source>
        <dbReference type="SAM" id="Phobius"/>
    </source>
</evidence>
<reference evidence="3" key="1">
    <citation type="submission" date="2016-06" db="EMBL/GenBank/DDBJ databases">
        <authorList>
            <person name="Varghese N."/>
            <person name="Submissions Spin"/>
        </authorList>
    </citation>
    <scope>NUCLEOTIDE SEQUENCE [LARGE SCALE GENOMIC DNA]</scope>
    <source>
        <strain evidence="3">DSM 43909</strain>
    </source>
</reference>
<evidence type="ECO:0000313" key="3">
    <source>
        <dbReference type="Proteomes" id="UP000198242"/>
    </source>
</evidence>
<proteinExistence type="predicted"/>
<feature type="transmembrane region" description="Helical" evidence="1">
    <location>
        <begin position="6"/>
        <end position="25"/>
    </location>
</feature>
<accession>A0A1C4Z0U4</accession>
<keyword evidence="1" id="KW-0812">Transmembrane</keyword>
<evidence type="ECO:0008006" key="4">
    <source>
        <dbReference type="Google" id="ProtNLM"/>
    </source>
</evidence>